<dbReference type="InterPro" id="IPR005031">
    <property type="entry name" value="COQ10_START"/>
</dbReference>
<dbReference type="CDD" id="cd07817">
    <property type="entry name" value="SRPBCC_8"/>
    <property type="match status" value="1"/>
</dbReference>
<dbReference type="EMBL" id="JBIWXY010000001">
    <property type="protein sequence ID" value="MFJ5445877.1"/>
    <property type="molecule type" value="Genomic_DNA"/>
</dbReference>
<organism evidence="3 4">
    <name type="scientific">Methylobacillus methanolivorans</name>
    <dbReference type="NCBI Taxonomy" id="1848927"/>
    <lineage>
        <taxon>Bacteria</taxon>
        <taxon>Pseudomonadati</taxon>
        <taxon>Pseudomonadota</taxon>
        <taxon>Betaproteobacteria</taxon>
        <taxon>Nitrosomonadales</taxon>
        <taxon>Methylophilaceae</taxon>
        <taxon>Methylobacillus</taxon>
    </lineage>
</organism>
<evidence type="ECO:0000313" key="3">
    <source>
        <dbReference type="EMBL" id="MFJ5445877.1"/>
    </source>
</evidence>
<evidence type="ECO:0000259" key="2">
    <source>
        <dbReference type="Pfam" id="PF03364"/>
    </source>
</evidence>
<dbReference type="InterPro" id="IPR047137">
    <property type="entry name" value="ORF3"/>
</dbReference>
<keyword evidence="4" id="KW-1185">Reference proteome</keyword>
<reference evidence="3 4" key="1">
    <citation type="submission" date="2024-11" db="EMBL/GenBank/DDBJ databases">
        <authorList>
            <person name="Kaparullina E.N."/>
            <person name="Delegan Y.A."/>
            <person name="Doronina N.V."/>
        </authorList>
    </citation>
    <scope>NUCLEOTIDE SEQUENCE [LARGE SCALE GENOMIC DNA]</scope>
    <source>
        <strain evidence="3 4">7sh_L</strain>
    </source>
</reference>
<gene>
    <name evidence="3" type="ORF">ACIKP9_06510</name>
</gene>
<evidence type="ECO:0000313" key="4">
    <source>
        <dbReference type="Proteomes" id="UP001617669"/>
    </source>
</evidence>
<protein>
    <submittedName>
        <fullName evidence="3">SRPBCC family protein</fullName>
    </submittedName>
</protein>
<dbReference type="RefSeq" id="WP_400880806.1">
    <property type="nucleotide sequence ID" value="NZ_JBIWXY010000001.1"/>
</dbReference>
<comment type="caution">
    <text evidence="3">The sequence shown here is derived from an EMBL/GenBank/DDBJ whole genome shotgun (WGS) entry which is preliminary data.</text>
</comment>
<feature type="domain" description="Coenzyme Q-binding protein COQ10 START" evidence="2">
    <location>
        <begin position="10"/>
        <end position="127"/>
    </location>
</feature>
<dbReference type="InterPro" id="IPR023393">
    <property type="entry name" value="START-like_dom_sf"/>
</dbReference>
<proteinExistence type="inferred from homology"/>
<name>A0ABW8GKI1_9PROT</name>
<evidence type="ECO:0000256" key="1">
    <source>
        <dbReference type="ARBA" id="ARBA00008918"/>
    </source>
</evidence>
<accession>A0ABW8GKI1</accession>
<sequence>MPTIATSIDIKVPVKIAYNQWIQFETFPYFMQSVINVKQLDDRHVWWLAQADGHAVEWEAEIVEQVLDDYIAWRSVSGVHNAGVVSFQQVDPHSTRVRLEIEYECEEFVEVASDITDRLERKIVEDLERYRHLLESRKLSGGSWHRQFANRIGLSSRY</sequence>
<dbReference type="Gene3D" id="3.30.530.20">
    <property type="match status" value="1"/>
</dbReference>
<dbReference type="PANTHER" id="PTHR33824:SF7">
    <property type="entry name" value="POLYKETIDE CYCLASE_DEHYDRASE AND LIPID TRANSPORT SUPERFAMILY PROTEIN"/>
    <property type="match status" value="1"/>
</dbReference>
<dbReference type="Pfam" id="PF03364">
    <property type="entry name" value="Polyketide_cyc"/>
    <property type="match status" value="1"/>
</dbReference>
<dbReference type="SUPFAM" id="SSF55961">
    <property type="entry name" value="Bet v1-like"/>
    <property type="match status" value="1"/>
</dbReference>
<dbReference type="PANTHER" id="PTHR33824">
    <property type="entry name" value="POLYKETIDE CYCLASE/DEHYDRASE AND LIPID TRANSPORT SUPERFAMILY PROTEIN"/>
    <property type="match status" value="1"/>
</dbReference>
<comment type="similarity">
    <text evidence="1">Belongs to the ribosome association toxin RatA family.</text>
</comment>
<dbReference type="Proteomes" id="UP001617669">
    <property type="component" value="Unassembled WGS sequence"/>
</dbReference>